<dbReference type="GO" id="GO:0008897">
    <property type="term" value="F:holo-[acyl-carrier-protein] synthase activity"/>
    <property type="evidence" value="ECO:0007669"/>
    <property type="project" value="InterPro"/>
</dbReference>
<dbReference type="Gene3D" id="3.90.470.20">
    <property type="entry name" value="4'-phosphopantetheinyl transferase domain"/>
    <property type="match status" value="1"/>
</dbReference>
<dbReference type="EMBL" id="LT629779">
    <property type="protein sequence ID" value="SDT14660.1"/>
    <property type="molecule type" value="Genomic_DNA"/>
</dbReference>
<keyword evidence="2 4" id="KW-0808">Transferase</keyword>
<proteinExistence type="inferred from homology"/>
<dbReference type="GO" id="GO:0005829">
    <property type="term" value="C:cytosol"/>
    <property type="evidence" value="ECO:0007669"/>
    <property type="project" value="TreeGrafter"/>
</dbReference>
<dbReference type="PANTHER" id="PTHR12215">
    <property type="entry name" value="PHOSPHOPANTETHEINE TRANSFERASE"/>
    <property type="match status" value="1"/>
</dbReference>
<dbReference type="OrthoDB" id="190168at2"/>
<protein>
    <submittedName>
        <fullName evidence="4">4'-phosphopantetheinyl transferase</fullName>
    </submittedName>
</protein>
<dbReference type="Pfam" id="PF01648">
    <property type="entry name" value="ACPS"/>
    <property type="match status" value="1"/>
</dbReference>
<dbReference type="InterPro" id="IPR008278">
    <property type="entry name" value="4-PPantetheinyl_Trfase_dom"/>
</dbReference>
<dbReference type="Proteomes" id="UP000198751">
    <property type="component" value="Chromosome I"/>
</dbReference>
<keyword evidence="5" id="KW-1185">Reference proteome</keyword>
<evidence type="ECO:0000256" key="2">
    <source>
        <dbReference type="ARBA" id="ARBA00022679"/>
    </source>
</evidence>
<evidence type="ECO:0000313" key="5">
    <source>
        <dbReference type="Proteomes" id="UP000198751"/>
    </source>
</evidence>
<dbReference type="SUPFAM" id="SSF56214">
    <property type="entry name" value="4'-phosphopantetheinyl transferase"/>
    <property type="match status" value="1"/>
</dbReference>
<evidence type="ECO:0000313" key="4">
    <source>
        <dbReference type="EMBL" id="SDT14660.1"/>
    </source>
</evidence>
<sequence length="265" mass="27808">MTPQLVVRAVPPFSLAGDAAGLMQDSEGLLDGAELHRARAMEPAAGHRFLASRLAQRRFAADLLGVAETSLDACYSCPQCGAGADLSHGRPGYSYRGTRLPLALSLSRAAGWTLLAAVPDAGPDVRLGVDIEDPAHTGFSGFAVLALTTAEHRDIRSVQPEGRLAAQAKLWARKEAWLKMTGEGLRTAPSSLDVRGLPGLRDLTPAETGLPAQLAAAVALSVTPGRIQAAPERGISLPEAAAEAPHTATGAATLRCRWRWHGPRP</sequence>
<dbReference type="AlphaFoldDB" id="A0A1H1XZQ0"/>
<name>A0A1H1XZQ0_9MICC</name>
<evidence type="ECO:0000259" key="3">
    <source>
        <dbReference type="Pfam" id="PF01648"/>
    </source>
</evidence>
<dbReference type="GO" id="GO:0000287">
    <property type="term" value="F:magnesium ion binding"/>
    <property type="evidence" value="ECO:0007669"/>
    <property type="project" value="InterPro"/>
</dbReference>
<dbReference type="RefSeq" id="WP_091719373.1">
    <property type="nucleotide sequence ID" value="NZ_LT629779.1"/>
</dbReference>
<dbReference type="InterPro" id="IPR037143">
    <property type="entry name" value="4-PPantetheinyl_Trfase_dom_sf"/>
</dbReference>
<accession>A0A1H1XZQ0</accession>
<comment type="similarity">
    <text evidence="1">Belongs to the P-Pant transferase superfamily. Gsp/Sfp/HetI/AcpT family.</text>
</comment>
<gene>
    <name evidence="4" type="ORF">SAMN04489743_1823</name>
</gene>
<feature type="domain" description="4'-phosphopantetheinyl transferase" evidence="3">
    <location>
        <begin position="127"/>
        <end position="191"/>
    </location>
</feature>
<evidence type="ECO:0000256" key="1">
    <source>
        <dbReference type="ARBA" id="ARBA00010990"/>
    </source>
</evidence>
<dbReference type="PANTHER" id="PTHR12215:SF10">
    <property type="entry name" value="L-AMINOADIPATE-SEMIALDEHYDE DEHYDROGENASE-PHOSPHOPANTETHEINYL TRANSFERASE"/>
    <property type="match status" value="1"/>
</dbReference>
<organism evidence="4 5">
    <name type="scientific">Pseudarthrobacter equi</name>
    <dbReference type="NCBI Taxonomy" id="728066"/>
    <lineage>
        <taxon>Bacteria</taxon>
        <taxon>Bacillati</taxon>
        <taxon>Actinomycetota</taxon>
        <taxon>Actinomycetes</taxon>
        <taxon>Micrococcales</taxon>
        <taxon>Micrococcaceae</taxon>
        <taxon>Pseudarthrobacter</taxon>
    </lineage>
</organism>
<dbReference type="GO" id="GO:0019878">
    <property type="term" value="P:lysine biosynthetic process via aminoadipic acid"/>
    <property type="evidence" value="ECO:0007669"/>
    <property type="project" value="TreeGrafter"/>
</dbReference>
<reference evidence="5" key="1">
    <citation type="submission" date="2016-10" db="EMBL/GenBank/DDBJ databases">
        <authorList>
            <person name="Varghese N."/>
            <person name="Submissions S."/>
        </authorList>
    </citation>
    <scope>NUCLEOTIDE SEQUENCE [LARGE SCALE GENOMIC DNA]</scope>
    <source>
        <strain evidence="5">IMMIB L-1606</strain>
    </source>
</reference>
<dbReference type="InterPro" id="IPR050559">
    <property type="entry name" value="P-Pant_transferase_sf"/>
</dbReference>